<protein>
    <recommendedName>
        <fullName evidence="3">Lipocalin-like domain-containing protein</fullName>
    </recommendedName>
</protein>
<sequence>MKSTFFPALGLLLLGACQQPDQVNVKIVMDSTHKATLNGTYRLVSNIIITKGDTAHAYPVPNREMIKMFNGTHFAFFQHDLTQGKGKDSMFVAGQGSFTLQGDKYGEHLTYCTARSWENHDFNDFTLQVHGDTLVQQGIEKDDSLHVDHVIVETYVKVH</sequence>
<proteinExistence type="predicted"/>
<evidence type="ECO:0000313" key="1">
    <source>
        <dbReference type="EMBL" id="PUZ26189.1"/>
    </source>
</evidence>
<evidence type="ECO:0000313" key="2">
    <source>
        <dbReference type="Proteomes" id="UP000244450"/>
    </source>
</evidence>
<dbReference type="EMBL" id="QCYK01000002">
    <property type="protein sequence ID" value="PUZ26189.1"/>
    <property type="molecule type" value="Genomic_DNA"/>
</dbReference>
<dbReference type="RefSeq" id="WP_108688027.1">
    <property type="nucleotide sequence ID" value="NZ_QCYK01000002.1"/>
</dbReference>
<dbReference type="AlphaFoldDB" id="A0A2T7BIS4"/>
<accession>A0A2T7BIS4</accession>
<organism evidence="1 2">
    <name type="scientific">Chitinophaga parva</name>
    <dbReference type="NCBI Taxonomy" id="2169414"/>
    <lineage>
        <taxon>Bacteria</taxon>
        <taxon>Pseudomonadati</taxon>
        <taxon>Bacteroidota</taxon>
        <taxon>Chitinophagia</taxon>
        <taxon>Chitinophagales</taxon>
        <taxon>Chitinophagaceae</taxon>
        <taxon>Chitinophaga</taxon>
    </lineage>
</organism>
<name>A0A2T7BIS4_9BACT</name>
<reference evidence="1 2" key="1">
    <citation type="submission" date="2018-04" db="EMBL/GenBank/DDBJ databases">
        <title>Chitinophaga fuyangensis sp. nov., isolated from soil in a chemical factory.</title>
        <authorList>
            <person name="Chen K."/>
        </authorList>
    </citation>
    <scope>NUCLEOTIDE SEQUENCE [LARGE SCALE GENOMIC DNA]</scope>
    <source>
        <strain evidence="1 2">LY-1</strain>
    </source>
</reference>
<dbReference type="PROSITE" id="PS51257">
    <property type="entry name" value="PROKAR_LIPOPROTEIN"/>
    <property type="match status" value="1"/>
</dbReference>
<dbReference type="Proteomes" id="UP000244450">
    <property type="component" value="Unassembled WGS sequence"/>
</dbReference>
<gene>
    <name evidence="1" type="ORF">DCC81_18320</name>
</gene>
<evidence type="ECO:0008006" key="3">
    <source>
        <dbReference type="Google" id="ProtNLM"/>
    </source>
</evidence>
<keyword evidence="2" id="KW-1185">Reference proteome</keyword>
<comment type="caution">
    <text evidence="1">The sequence shown here is derived from an EMBL/GenBank/DDBJ whole genome shotgun (WGS) entry which is preliminary data.</text>
</comment>
<dbReference type="OrthoDB" id="1493972at2"/>